<dbReference type="AlphaFoldDB" id="A0A061GR15"/>
<protein>
    <submittedName>
        <fullName evidence="1">Uncharacterized protein</fullName>
    </submittedName>
</protein>
<dbReference type="HOGENOM" id="CLU_2709866_0_0_1"/>
<gene>
    <name evidence="1" type="ORF">TCM_039331</name>
</gene>
<dbReference type="EMBL" id="CM001887">
    <property type="protein sequence ID" value="EOY31961.1"/>
    <property type="molecule type" value="Genomic_DNA"/>
</dbReference>
<evidence type="ECO:0000313" key="2">
    <source>
        <dbReference type="Proteomes" id="UP000026915"/>
    </source>
</evidence>
<sequence>MLFSITFHLPSLTLRYPSWFMTGYQILIFVTEYRSFVTTNGSFRLLTSSIKDYETKKMRRDCHILLLENKNQY</sequence>
<dbReference type="Gramene" id="EOY31961">
    <property type="protein sequence ID" value="EOY31961"/>
    <property type="gene ID" value="TCM_039331"/>
</dbReference>
<evidence type="ECO:0000313" key="1">
    <source>
        <dbReference type="EMBL" id="EOY31961.1"/>
    </source>
</evidence>
<dbReference type="InParanoid" id="A0A061GR15"/>
<proteinExistence type="predicted"/>
<reference evidence="1 2" key="1">
    <citation type="journal article" date="2013" name="Genome Biol.">
        <title>The genome sequence of the most widely cultivated cacao type and its use to identify candidate genes regulating pod color.</title>
        <authorList>
            <person name="Motamayor J.C."/>
            <person name="Mockaitis K."/>
            <person name="Schmutz J."/>
            <person name="Haiminen N."/>
            <person name="Iii D.L."/>
            <person name="Cornejo O."/>
            <person name="Findley S.D."/>
            <person name="Zheng P."/>
            <person name="Utro F."/>
            <person name="Royaert S."/>
            <person name="Saski C."/>
            <person name="Jenkins J."/>
            <person name="Podicheti R."/>
            <person name="Zhao M."/>
            <person name="Scheffler B.E."/>
            <person name="Stack J.C."/>
            <person name="Feltus F.A."/>
            <person name="Mustiga G.M."/>
            <person name="Amores F."/>
            <person name="Phillips W."/>
            <person name="Marelli J.P."/>
            <person name="May G.D."/>
            <person name="Shapiro H."/>
            <person name="Ma J."/>
            <person name="Bustamante C.D."/>
            <person name="Schnell R.J."/>
            <person name="Main D."/>
            <person name="Gilbert D."/>
            <person name="Parida L."/>
            <person name="Kuhn D.N."/>
        </authorList>
    </citation>
    <scope>NUCLEOTIDE SEQUENCE [LARGE SCALE GENOMIC DNA]</scope>
    <source>
        <strain evidence="2">cv. Matina 1-6</strain>
    </source>
</reference>
<accession>A0A061GR15</accession>
<name>A0A061GR15_THECC</name>
<organism evidence="1 2">
    <name type="scientific">Theobroma cacao</name>
    <name type="common">Cacao</name>
    <name type="synonym">Cocoa</name>
    <dbReference type="NCBI Taxonomy" id="3641"/>
    <lineage>
        <taxon>Eukaryota</taxon>
        <taxon>Viridiplantae</taxon>
        <taxon>Streptophyta</taxon>
        <taxon>Embryophyta</taxon>
        <taxon>Tracheophyta</taxon>
        <taxon>Spermatophyta</taxon>
        <taxon>Magnoliopsida</taxon>
        <taxon>eudicotyledons</taxon>
        <taxon>Gunneridae</taxon>
        <taxon>Pentapetalae</taxon>
        <taxon>rosids</taxon>
        <taxon>malvids</taxon>
        <taxon>Malvales</taxon>
        <taxon>Malvaceae</taxon>
        <taxon>Byttnerioideae</taxon>
        <taxon>Theobroma</taxon>
    </lineage>
</organism>
<dbReference type="Proteomes" id="UP000026915">
    <property type="component" value="Chromosome 9"/>
</dbReference>
<keyword evidence="2" id="KW-1185">Reference proteome</keyword>